<organism evidence="1 2">
    <name type="scientific">Azospirillum lipoferum</name>
    <dbReference type="NCBI Taxonomy" id="193"/>
    <lineage>
        <taxon>Bacteria</taxon>
        <taxon>Pseudomonadati</taxon>
        <taxon>Pseudomonadota</taxon>
        <taxon>Alphaproteobacteria</taxon>
        <taxon>Rhodospirillales</taxon>
        <taxon>Azospirillaceae</taxon>
        <taxon>Azospirillum</taxon>
    </lineage>
</organism>
<proteinExistence type="predicted"/>
<evidence type="ECO:0000313" key="1">
    <source>
        <dbReference type="EMBL" id="KAA0593135.1"/>
    </source>
</evidence>
<keyword evidence="2" id="KW-1185">Reference proteome</keyword>
<gene>
    <name evidence="1" type="ORF">FZ942_24665</name>
</gene>
<dbReference type="Proteomes" id="UP000324927">
    <property type="component" value="Unassembled WGS sequence"/>
</dbReference>
<dbReference type="AlphaFoldDB" id="A0A5A9GGZ3"/>
<evidence type="ECO:0000313" key="2">
    <source>
        <dbReference type="Proteomes" id="UP000324927"/>
    </source>
</evidence>
<name>A0A5A9GGZ3_AZOLI</name>
<protein>
    <submittedName>
        <fullName evidence="1">Uncharacterized protein</fullName>
    </submittedName>
</protein>
<sequence>MTMSFVDMFACALGALLFVMLTMFERGDQEELILHYPLRIVTANLPPIHLGQPVSFPLAAQGGTGSYRWTLVDDPRDRTKCAEGKPRTGLPPGLALRADGHLEGTPQLRLDAGGGRLEMPLHYCFDVEVESLDGTETLTESGAGIGVAAPDAPPPRNRIHVRQTLALKLWPPLTVAAPTVQGKRLPTAYVGERFEYQFGDIAPVKGRRWEAKGALLAQATGTFSDVPDLDMDKENGQLSWWPRYRGVLHLTVFVTDHQGLSQAQFEVQVQDRPVPYAAPTVITERLPDIVAGLDYEVALSAASGEAPLIWHMDGKLPPGIVFNGVTGVLRGNVSPKVLGKVDKEDYRVTIAVQDRRSGRTDGRSISFSLISAGRPDRETVKITTKPESIADTPFIIGEGLRDIVFSAVGGRGKIGWTVEFTGDSLGLTSVDNRILPQDDPRLLRPGTTNVRVTARSEDEDEDTQYFTIRVVPPEVRLVSSTSGDFGTGGALRLSVAAYGGNPPYAYDVRIPQSIDWLKEVRNGGILTLEGSPTAPAAFDIEVQARDSQGHPSAPTRIPLLVPEPLEIKSPDTFVQRAGTAFREKLFATGGIGTLRWDLAHRSAASWLTINSEGELEGLPEAPGEHVLTVFVSDDTNRVDSKEVKVMILPETLARGTAGVLRELKTWRDIEAYFSGYAQCHESGQFCVLPSGAVHKQYTLGQMPGFAEVVGGALPDGLKKAPPDDSLAYWNIGGEPKKAGTFTFRVRLRDRDGNIMIDEVALKVTIRSPREYMGRAFWYWISHLW</sequence>
<dbReference type="RefSeq" id="WP_149233733.1">
    <property type="nucleotide sequence ID" value="NZ_JBHSJA010000014.1"/>
</dbReference>
<dbReference type="Gene3D" id="2.60.40.10">
    <property type="entry name" value="Immunoglobulins"/>
    <property type="match status" value="4"/>
</dbReference>
<dbReference type="OrthoDB" id="5720638at2"/>
<dbReference type="EMBL" id="VTTN01000012">
    <property type="protein sequence ID" value="KAA0593135.1"/>
    <property type="molecule type" value="Genomic_DNA"/>
</dbReference>
<dbReference type="InterPro" id="IPR013783">
    <property type="entry name" value="Ig-like_fold"/>
</dbReference>
<reference evidence="1 2" key="1">
    <citation type="submission" date="2019-08" db="EMBL/GenBank/DDBJ databases">
        <authorList>
            <person name="Grouzdev D."/>
            <person name="Tikhonova E."/>
            <person name="Kravchenko I."/>
        </authorList>
    </citation>
    <scope>NUCLEOTIDE SEQUENCE [LARGE SCALE GENOMIC DNA]</scope>
    <source>
        <strain evidence="1 2">59b</strain>
    </source>
</reference>
<comment type="caution">
    <text evidence="1">The sequence shown here is derived from an EMBL/GenBank/DDBJ whole genome shotgun (WGS) entry which is preliminary data.</text>
</comment>
<accession>A0A5A9GGZ3</accession>